<evidence type="ECO:0000313" key="9">
    <source>
        <dbReference type="EMBL" id="KAA6435150.1"/>
    </source>
</evidence>
<dbReference type="GO" id="GO:0015104">
    <property type="term" value="F:antimonite transmembrane transporter activity"/>
    <property type="evidence" value="ECO:0007669"/>
    <property type="project" value="TreeGrafter"/>
</dbReference>
<organism evidence="9 10">
    <name type="scientific">Agrococcus sediminis</name>
    <dbReference type="NCBI Taxonomy" id="2599924"/>
    <lineage>
        <taxon>Bacteria</taxon>
        <taxon>Bacillati</taxon>
        <taxon>Actinomycetota</taxon>
        <taxon>Actinomycetes</taxon>
        <taxon>Micrococcales</taxon>
        <taxon>Microbacteriaceae</taxon>
        <taxon>Agrococcus</taxon>
    </lineage>
</organism>
<evidence type="ECO:0000256" key="4">
    <source>
        <dbReference type="ARBA" id="ARBA00022475"/>
    </source>
</evidence>
<keyword evidence="3" id="KW-0813">Transport</keyword>
<evidence type="ECO:0000256" key="6">
    <source>
        <dbReference type="ARBA" id="ARBA00022989"/>
    </source>
</evidence>
<evidence type="ECO:0000256" key="1">
    <source>
        <dbReference type="ARBA" id="ARBA00004651"/>
    </source>
</evidence>
<evidence type="ECO:0000256" key="5">
    <source>
        <dbReference type="ARBA" id="ARBA00022692"/>
    </source>
</evidence>
<comment type="caution">
    <text evidence="9">The sequence shown here is derived from an EMBL/GenBank/DDBJ whole genome shotgun (WGS) entry which is preliminary data.</text>
</comment>
<feature type="transmembrane region" description="Helical" evidence="8">
    <location>
        <begin position="100"/>
        <end position="123"/>
    </location>
</feature>
<feature type="transmembrane region" description="Helical" evidence="8">
    <location>
        <begin position="166"/>
        <end position="188"/>
    </location>
</feature>
<comment type="similarity">
    <text evidence="2">Belongs to the arsenical resistance-3 (ACR3) (TC 2.A.59) family.</text>
</comment>
<dbReference type="InterPro" id="IPR004706">
    <property type="entry name" value="Arsenical-R_Acr3"/>
</dbReference>
<dbReference type="EMBL" id="VOIR01000012">
    <property type="protein sequence ID" value="KAA6435150.1"/>
    <property type="molecule type" value="Genomic_DNA"/>
</dbReference>
<protein>
    <submittedName>
        <fullName evidence="9">Arsenic resistance protein</fullName>
    </submittedName>
</protein>
<keyword evidence="7 8" id="KW-0472">Membrane</keyword>
<dbReference type="InterPro" id="IPR038770">
    <property type="entry name" value="Na+/solute_symporter_sf"/>
</dbReference>
<keyword evidence="4" id="KW-1003">Cell membrane</keyword>
<accession>A0A5M8QJJ4</accession>
<keyword evidence="6 8" id="KW-1133">Transmembrane helix</keyword>
<feature type="transmembrane region" description="Helical" evidence="8">
    <location>
        <begin position="41"/>
        <end position="59"/>
    </location>
</feature>
<keyword evidence="10" id="KW-1185">Reference proteome</keyword>
<dbReference type="AlphaFoldDB" id="A0A5M8QJJ4"/>
<feature type="transmembrane region" description="Helical" evidence="8">
    <location>
        <begin position="208"/>
        <end position="228"/>
    </location>
</feature>
<feature type="transmembrane region" description="Helical" evidence="8">
    <location>
        <begin position="130"/>
        <end position="154"/>
    </location>
</feature>
<dbReference type="GO" id="GO:0015297">
    <property type="term" value="F:antiporter activity"/>
    <property type="evidence" value="ECO:0007669"/>
    <property type="project" value="InterPro"/>
</dbReference>
<evidence type="ECO:0000313" key="10">
    <source>
        <dbReference type="Proteomes" id="UP000323221"/>
    </source>
</evidence>
<dbReference type="GO" id="GO:0015105">
    <property type="term" value="F:arsenite transmembrane transporter activity"/>
    <property type="evidence" value="ECO:0007669"/>
    <property type="project" value="TreeGrafter"/>
</dbReference>
<comment type="subcellular location">
    <subcellularLocation>
        <location evidence="1">Cell membrane</location>
        <topology evidence="1">Multi-pass membrane protein</topology>
    </subcellularLocation>
</comment>
<feature type="transmembrane region" description="Helical" evidence="8">
    <location>
        <begin position="14"/>
        <end position="35"/>
    </location>
</feature>
<dbReference type="Proteomes" id="UP000323221">
    <property type="component" value="Unassembled WGS sequence"/>
</dbReference>
<dbReference type="OrthoDB" id="3254016at2"/>
<feature type="transmembrane region" description="Helical" evidence="8">
    <location>
        <begin position="234"/>
        <end position="253"/>
    </location>
</feature>
<evidence type="ECO:0000256" key="7">
    <source>
        <dbReference type="ARBA" id="ARBA00023136"/>
    </source>
</evidence>
<name>A0A5M8QJJ4_9MICO</name>
<dbReference type="PANTHER" id="PTHR43057:SF1">
    <property type="entry name" value="ARSENICAL-RESISTANCE PROTEIN 3"/>
    <property type="match status" value="1"/>
</dbReference>
<dbReference type="PANTHER" id="PTHR43057">
    <property type="entry name" value="ARSENITE EFFLUX TRANSPORTER"/>
    <property type="match status" value="1"/>
</dbReference>
<dbReference type="Gene3D" id="1.20.1530.20">
    <property type="match status" value="1"/>
</dbReference>
<evidence type="ECO:0000256" key="2">
    <source>
        <dbReference type="ARBA" id="ARBA00010110"/>
    </source>
</evidence>
<dbReference type="Pfam" id="PF01758">
    <property type="entry name" value="SBF"/>
    <property type="match status" value="1"/>
</dbReference>
<dbReference type="RefSeq" id="WP_128188764.1">
    <property type="nucleotide sequence ID" value="NZ_VOIR01000012.1"/>
</dbReference>
<evidence type="ECO:0000256" key="3">
    <source>
        <dbReference type="ARBA" id="ARBA00022448"/>
    </source>
</evidence>
<dbReference type="InterPro" id="IPR002657">
    <property type="entry name" value="BilAc:Na_symport/Acr3"/>
</dbReference>
<evidence type="ECO:0000256" key="8">
    <source>
        <dbReference type="SAM" id="Phobius"/>
    </source>
</evidence>
<keyword evidence="5 8" id="KW-0812">Transmembrane</keyword>
<gene>
    <name evidence="9" type="ORF">FQ330_05175</name>
</gene>
<dbReference type="GO" id="GO:0005886">
    <property type="term" value="C:plasma membrane"/>
    <property type="evidence" value="ECO:0007669"/>
    <property type="project" value="UniProtKB-SubCell"/>
</dbReference>
<proteinExistence type="inferred from homology"/>
<reference evidence="9 10" key="1">
    <citation type="submission" date="2019-08" db="EMBL/GenBank/DDBJ databases">
        <title>Agrococcus lahaulensis sp. nov., isolated from a cold desert of the Indian Himalayas.</title>
        <authorList>
            <person name="Qu J.H."/>
        </authorList>
    </citation>
    <scope>NUCLEOTIDE SEQUENCE [LARGE SCALE GENOMIC DNA]</scope>
    <source>
        <strain evidence="9 10">NS18</strain>
    </source>
</reference>
<sequence>MTLRFLRALDRHQVPLYIAAIAAGGGLGLLAPRAAPALERAIEPALMLLLFATFLCVPMTQLGRALRDVRFLATVLTANFALLPLLAWGLSLLVADDRGLLLGVLLVLLAPCVDYVVVFAGLAGGAGPRLLAATPFLMLVQVILLPVYIALFAGAELLGVIEPAPFVEAFVLLIAIPLAAAATVQSLARKHPAAGAITTAMADATPPLMMLALAVVVGSQVAAVGSQLQVLMRVVPLFVAFAGVAAALGVLVSRIARLDAAGERAVIFSLATRNSLVVLPLALALPPAMAIAPLAVVTQTLVELVVMVVLVRVVPQVTPARSA</sequence>
<feature type="transmembrane region" description="Helical" evidence="8">
    <location>
        <begin position="71"/>
        <end position="94"/>
    </location>
</feature>